<dbReference type="RefSeq" id="WP_139249410.1">
    <property type="nucleotide sequence ID" value="NZ_FQZT01000017.1"/>
</dbReference>
<evidence type="ECO:0000313" key="3">
    <source>
        <dbReference type="Proteomes" id="UP000184171"/>
    </source>
</evidence>
<feature type="non-terminal residue" evidence="2">
    <location>
        <position position="1"/>
    </location>
</feature>
<name>A0A1M6MEB7_MALRU</name>
<protein>
    <submittedName>
        <fullName evidence="2">ISXO2-like transposase domain-containing protein</fullName>
    </submittedName>
</protein>
<dbReference type="Pfam" id="PF12762">
    <property type="entry name" value="DDE_Tnp_IS1595"/>
    <property type="match status" value="1"/>
</dbReference>
<evidence type="ECO:0000313" key="2">
    <source>
        <dbReference type="EMBL" id="SHJ81693.1"/>
    </source>
</evidence>
<proteinExistence type="predicted"/>
<reference evidence="2 3" key="1">
    <citation type="submission" date="2016-11" db="EMBL/GenBank/DDBJ databases">
        <authorList>
            <person name="Jaros S."/>
            <person name="Januszkiewicz K."/>
            <person name="Wedrychowicz H."/>
        </authorList>
    </citation>
    <scope>NUCLEOTIDE SEQUENCE [LARGE SCALE GENOMIC DNA]</scope>
    <source>
        <strain evidence="2 3">DSM 5091</strain>
    </source>
</reference>
<sequence>SGLQAEGYSHKAIIQSKTAEKESVLPGVHLVTSLAKRVMLGTFQGRFDPQYLQRYLDEYVFRFNRRSCRAVGKRFWRIMQQAAQSAPVPLKNLVLEPAT</sequence>
<evidence type="ECO:0000259" key="1">
    <source>
        <dbReference type="Pfam" id="PF12762"/>
    </source>
</evidence>
<organism evidence="2 3">
    <name type="scientific">Malonomonas rubra DSM 5091</name>
    <dbReference type="NCBI Taxonomy" id="1122189"/>
    <lineage>
        <taxon>Bacteria</taxon>
        <taxon>Pseudomonadati</taxon>
        <taxon>Thermodesulfobacteriota</taxon>
        <taxon>Desulfuromonadia</taxon>
        <taxon>Desulfuromonadales</taxon>
        <taxon>Geopsychrobacteraceae</taxon>
        <taxon>Malonomonas</taxon>
    </lineage>
</organism>
<dbReference type="STRING" id="1122189.SAMN02745165_03264"/>
<dbReference type="EMBL" id="FQZT01000017">
    <property type="protein sequence ID" value="SHJ81693.1"/>
    <property type="molecule type" value="Genomic_DNA"/>
</dbReference>
<dbReference type="OrthoDB" id="5417360at2"/>
<feature type="domain" description="ISXO2-like transposase" evidence="1">
    <location>
        <begin position="2"/>
        <end position="64"/>
    </location>
</feature>
<accession>A0A1M6MEB7</accession>
<dbReference type="InterPro" id="IPR024445">
    <property type="entry name" value="Tnp_ISXO2-like"/>
</dbReference>
<gene>
    <name evidence="2" type="ORF">SAMN02745165_03264</name>
</gene>
<keyword evidence="3" id="KW-1185">Reference proteome</keyword>
<dbReference type="AlphaFoldDB" id="A0A1M6MEB7"/>
<dbReference type="Proteomes" id="UP000184171">
    <property type="component" value="Unassembled WGS sequence"/>
</dbReference>